<accession>A0A7T0C066</accession>
<dbReference type="EMBL" id="CP048620">
    <property type="protein sequence ID" value="QPJ64118.1"/>
    <property type="molecule type" value="Genomic_DNA"/>
</dbReference>
<proteinExistence type="predicted"/>
<reference evidence="5" key="1">
    <citation type="submission" date="2020-02" db="EMBL/GenBank/DDBJ databases">
        <title>Genomic and physiological characterization of two novel Nitrospinaceae genera.</title>
        <authorList>
            <person name="Mueller A.J."/>
            <person name="Jung M.-Y."/>
            <person name="Strachan C.R."/>
            <person name="Herbold C.W."/>
            <person name="Kirkegaard R.H."/>
            <person name="Daims H."/>
        </authorList>
    </citation>
    <scope>NUCLEOTIDE SEQUENCE [LARGE SCALE GENOMIC DNA]</scope>
</reference>
<name>A0A7T0C066_9BACT</name>
<evidence type="ECO:0000256" key="1">
    <source>
        <dbReference type="ARBA" id="ARBA00022729"/>
    </source>
</evidence>
<feature type="chain" id="PRO_5032969211" evidence="3">
    <location>
        <begin position="18"/>
        <end position="843"/>
    </location>
</feature>
<dbReference type="InterPro" id="IPR036280">
    <property type="entry name" value="Multihaem_cyt_sf"/>
</dbReference>
<dbReference type="KEGG" id="nva:G3M78_01335"/>
<evidence type="ECO:0000313" key="4">
    <source>
        <dbReference type="EMBL" id="QPJ64118.1"/>
    </source>
</evidence>
<evidence type="ECO:0000256" key="3">
    <source>
        <dbReference type="SAM" id="SignalP"/>
    </source>
</evidence>
<feature type="compositionally biased region" description="Acidic residues" evidence="2">
    <location>
        <begin position="795"/>
        <end position="807"/>
    </location>
</feature>
<feature type="signal peptide" evidence="3">
    <location>
        <begin position="1"/>
        <end position="17"/>
    </location>
</feature>
<dbReference type="Gene3D" id="3.90.10.10">
    <property type="entry name" value="Cytochrome C3"/>
    <property type="match status" value="1"/>
</dbReference>
<dbReference type="AlphaFoldDB" id="A0A7T0C066"/>
<feature type="region of interest" description="Disordered" evidence="2">
    <location>
        <begin position="43"/>
        <end position="75"/>
    </location>
</feature>
<keyword evidence="1 3" id="KW-0732">Signal</keyword>
<protein>
    <submittedName>
        <fullName evidence="4">Cytochrome c3 family protein</fullName>
    </submittedName>
</protein>
<feature type="compositionally biased region" description="Polar residues" evidence="2">
    <location>
        <begin position="824"/>
        <end position="834"/>
    </location>
</feature>
<evidence type="ECO:0000256" key="2">
    <source>
        <dbReference type="SAM" id="MobiDB-lite"/>
    </source>
</evidence>
<gene>
    <name evidence="4" type="ORF">G3M78_01335</name>
</gene>
<organism evidence="4 5">
    <name type="scientific">Candidatus Nitrohelix vancouverensis</name>
    <dbReference type="NCBI Taxonomy" id="2705534"/>
    <lineage>
        <taxon>Bacteria</taxon>
        <taxon>Pseudomonadati</taxon>
        <taxon>Nitrospinota/Tectimicrobiota group</taxon>
        <taxon>Nitrospinota</taxon>
        <taxon>Nitrospinia</taxon>
        <taxon>Nitrospinales</taxon>
        <taxon>Nitrospinaceae</taxon>
        <taxon>Candidatus Nitrohelix</taxon>
    </lineage>
</organism>
<feature type="compositionally biased region" description="Basic and acidic residues" evidence="2">
    <location>
        <begin position="45"/>
        <end position="56"/>
    </location>
</feature>
<feature type="region of interest" description="Disordered" evidence="2">
    <location>
        <begin position="795"/>
        <end position="843"/>
    </location>
</feature>
<evidence type="ECO:0000313" key="5">
    <source>
        <dbReference type="Proteomes" id="UP000594464"/>
    </source>
</evidence>
<dbReference type="PANTHER" id="PTHR35038:SF8">
    <property type="entry name" value="C-TYPE POLYHEME CYTOCHROME OMCC"/>
    <property type="match status" value="1"/>
</dbReference>
<dbReference type="Proteomes" id="UP000594464">
    <property type="component" value="Chromosome"/>
</dbReference>
<feature type="compositionally biased region" description="Polar residues" evidence="2">
    <location>
        <begin position="57"/>
        <end position="71"/>
    </location>
</feature>
<dbReference type="InterPro" id="IPR051829">
    <property type="entry name" value="Multiheme_Cytochr_ET"/>
</dbReference>
<dbReference type="PANTHER" id="PTHR35038">
    <property type="entry name" value="DISSIMILATORY SULFITE REDUCTASE SIRA"/>
    <property type="match status" value="1"/>
</dbReference>
<sequence length="843" mass="94133">MSFFKSIALLLFGLALAGAGFEGIDPALSGAFQKPVWDWSQNEYRAPDGVDPDRDNSLQSPQWNPQAQEGPTFSEKEIITPTEPLEKRMAQPLSDLLDLPYLSADDLPDPFPFLRGPGGAYKSVMKPGVTLGGVRFDSYGQTDKFIENFYRQSGFPIDKVFKDVAYNDQSSRCLHCHQGIEEIDHNHRFRCTQCHNGQSRKKSLPDAHKNLVKNPSAPEHVEKFCGKCHAKQIEQMNASTKNTLAGINDSVHFAWGTPPTPAVKTTLPADPAKAGETTPQAPLAKAPHYQTGENPAAEQFLKNQCRQCHIGSEAPKRAGDYRATGCAACHMIYTNDGVSLSHDKAIQYTQREDIQNRSKRFLKKYQQDNPDKRGYPVMHKFTSVIPSVQCEHCHHNNGVGSEYEGLFALKPLAGQEADPADREQPALHGVEHQFLLPDIHREKGMHCIDCHAGKELKPEPGQEKRAGVQCQDCHGGLGKRPESFLLTSSDARSKEILQSTAKIPALARSVKEGDSILVTASGIALPHIQKIKNDWILVSKVTGKKHRIPQLPGEREPVAHRIAKHMNTMECHTCHARWSASEWGMLVKKPATATTPNDAASWSQSFVDLSWDTLILGKNQRGRYSLMKPQFQYFFPDPLRPQSAAVPATTHRGTPGMLVKAYAPHTTRKIARRCESCHQNQMAVGLGSPFMETVDSKDLAQTRSGETSTSIPLKQMTLPNGSPLQTVYPADGSRFLNKQEQEALLKTSDAYRAYRFLNLKEMQFPRLLRRNDFPYDARRKALTDKFEPVDLDEELLAAPELEDEERDEPLPTLPTPLEDDGERPQTNNNLSQPFWENDQPVLP</sequence>
<dbReference type="SUPFAM" id="SSF48695">
    <property type="entry name" value="Multiheme cytochromes"/>
    <property type="match status" value="1"/>
</dbReference>